<comment type="caution">
    <text evidence="1">The sequence shown here is derived from an EMBL/GenBank/DDBJ whole genome shotgun (WGS) entry which is preliminary data.</text>
</comment>
<dbReference type="GO" id="GO:0006357">
    <property type="term" value="P:regulation of transcription by RNA polymerase II"/>
    <property type="evidence" value="ECO:0007669"/>
    <property type="project" value="TreeGrafter"/>
</dbReference>
<dbReference type="EMBL" id="JAYMYQ010000005">
    <property type="protein sequence ID" value="KAK7329009.1"/>
    <property type="molecule type" value="Genomic_DNA"/>
</dbReference>
<dbReference type="GO" id="GO:0000978">
    <property type="term" value="F:RNA polymerase II cis-regulatory region sequence-specific DNA binding"/>
    <property type="evidence" value="ECO:0007669"/>
    <property type="project" value="TreeGrafter"/>
</dbReference>
<dbReference type="AlphaFoldDB" id="A0AAN9L4G3"/>
<organism evidence="1 2">
    <name type="scientific">Canavalia gladiata</name>
    <name type="common">Sword bean</name>
    <name type="synonym">Dolichos gladiatus</name>
    <dbReference type="NCBI Taxonomy" id="3824"/>
    <lineage>
        <taxon>Eukaryota</taxon>
        <taxon>Viridiplantae</taxon>
        <taxon>Streptophyta</taxon>
        <taxon>Embryophyta</taxon>
        <taxon>Tracheophyta</taxon>
        <taxon>Spermatophyta</taxon>
        <taxon>Magnoliopsida</taxon>
        <taxon>eudicotyledons</taxon>
        <taxon>Gunneridae</taxon>
        <taxon>Pentapetalae</taxon>
        <taxon>rosids</taxon>
        <taxon>fabids</taxon>
        <taxon>Fabales</taxon>
        <taxon>Fabaceae</taxon>
        <taxon>Papilionoideae</taxon>
        <taxon>50 kb inversion clade</taxon>
        <taxon>NPAAA clade</taxon>
        <taxon>indigoferoid/millettioid clade</taxon>
        <taxon>Phaseoleae</taxon>
        <taxon>Canavalia</taxon>
    </lineage>
</organism>
<evidence type="ECO:0000313" key="1">
    <source>
        <dbReference type="EMBL" id="KAK7329009.1"/>
    </source>
</evidence>
<accession>A0AAN9L4G3</accession>
<dbReference type="Proteomes" id="UP001367508">
    <property type="component" value="Unassembled WGS sequence"/>
</dbReference>
<dbReference type="GO" id="GO:0003700">
    <property type="term" value="F:DNA-binding transcription factor activity"/>
    <property type="evidence" value="ECO:0007669"/>
    <property type="project" value="TreeGrafter"/>
</dbReference>
<reference evidence="1 2" key="1">
    <citation type="submission" date="2024-01" db="EMBL/GenBank/DDBJ databases">
        <title>The genomes of 5 underutilized Papilionoideae crops provide insights into root nodulation and disease resistanc.</title>
        <authorList>
            <person name="Jiang F."/>
        </authorList>
    </citation>
    <scope>NUCLEOTIDE SEQUENCE [LARGE SCALE GENOMIC DNA]</scope>
    <source>
        <strain evidence="1">LVBAO_FW01</strain>
        <tissue evidence="1">Leaves</tissue>
    </source>
</reference>
<proteinExistence type="predicted"/>
<gene>
    <name evidence="1" type="ORF">VNO77_23153</name>
</gene>
<keyword evidence="2" id="KW-1185">Reference proteome</keyword>
<dbReference type="GO" id="GO:0034605">
    <property type="term" value="P:cellular response to heat"/>
    <property type="evidence" value="ECO:0007669"/>
    <property type="project" value="TreeGrafter"/>
</dbReference>
<sequence length="328" mass="37481">MVVPHSEPVHKIRTLMEKEEGTSMKVEELNDDVLVDSLKPTEKTFEMVVSWWFGILMNSPKPFSQSISITLTSPPSFASLTPTEGGKKHLLKNIRRRRRSIGNKAFSSMKPEVEELKKEQSMLASEILKLTQHHKESQVQLTNVEERVRCTELKQFQMMVFLTRMVKMPSFGEQLMHKAKRKGELDGQHMIKRCKFDTVSDVGYRHQGYEQLDKLQQTVTFEDEGSRTIGYDAYDAMSEKLMGESYVVDEEMDVNGSNIYLELEDLITKPANLGHIVIRLFKLASVQESGPYLSEPVLYDQAEISCFCFGWVQIVDMSSNSCSSLLCS</sequence>
<dbReference type="PANTHER" id="PTHR10015:SF298">
    <property type="entry name" value="HEAT STRESS TRANSCRIPTION FACTOR A-9"/>
    <property type="match status" value="1"/>
</dbReference>
<protein>
    <submittedName>
        <fullName evidence="1">Uncharacterized protein</fullName>
    </submittedName>
</protein>
<dbReference type="GO" id="GO:0005634">
    <property type="term" value="C:nucleus"/>
    <property type="evidence" value="ECO:0007669"/>
    <property type="project" value="TreeGrafter"/>
</dbReference>
<evidence type="ECO:0000313" key="2">
    <source>
        <dbReference type="Proteomes" id="UP001367508"/>
    </source>
</evidence>
<name>A0AAN9L4G3_CANGL</name>
<dbReference type="PANTHER" id="PTHR10015">
    <property type="entry name" value="HEAT SHOCK TRANSCRIPTION FACTOR"/>
    <property type="match status" value="1"/>
</dbReference>